<dbReference type="Gene3D" id="2.60.120.260">
    <property type="entry name" value="Galactose-binding domain-like"/>
    <property type="match status" value="1"/>
</dbReference>
<dbReference type="GeneID" id="97328760"/>
<dbReference type="Pfam" id="PF00754">
    <property type="entry name" value="F5_F8_type_C"/>
    <property type="match status" value="1"/>
</dbReference>
<feature type="chain" id="PRO_5044549831" evidence="3">
    <location>
        <begin position="33"/>
        <end position="817"/>
    </location>
</feature>
<evidence type="ECO:0000259" key="4">
    <source>
        <dbReference type="PROSITE" id="PS50022"/>
    </source>
</evidence>
<dbReference type="SUPFAM" id="SSF49373">
    <property type="entry name" value="Invasin/intimin cell-adhesion fragments"/>
    <property type="match status" value="1"/>
</dbReference>
<reference evidence="6 8" key="2">
    <citation type="journal article" date="2019" name="Science, e1252229">
        <title>Invertible promoters mediate bacterial phase variation, antibiotic resistance, and host adaptation in the gut.</title>
        <authorList>
            <person name="Jiang X."/>
            <person name="Hall A.B."/>
            <person name="Arthur T.D."/>
            <person name="Plichta D.R."/>
            <person name="Covington C.T."/>
            <person name="Poyet M."/>
            <person name="Crothers J."/>
            <person name="Moses P.L."/>
            <person name="Tolonen A.C."/>
            <person name="Vlamakis H."/>
            <person name="Alm E.J."/>
            <person name="Xavier R.J."/>
        </authorList>
    </citation>
    <scope>NUCLEOTIDE SEQUENCE [LARGE SCALE GENOMIC DNA]</scope>
    <source>
        <strain evidence="8">aa_0143</strain>
        <strain evidence="6">Aa_0143</strain>
    </source>
</reference>
<dbReference type="InterPro" id="IPR008979">
    <property type="entry name" value="Galactose-bd-like_sf"/>
</dbReference>
<name>A0A174CIF9_9FIRM</name>
<dbReference type="Proteomes" id="UP000095787">
    <property type="component" value="Unassembled WGS sequence"/>
</dbReference>
<dbReference type="Pfam" id="PF02368">
    <property type="entry name" value="Big_2"/>
    <property type="match status" value="1"/>
</dbReference>
<protein>
    <submittedName>
        <fullName evidence="5">Bacterial Ig-like domain (Group 2)</fullName>
    </submittedName>
</protein>
<dbReference type="AlphaFoldDB" id="A0A174CIF9"/>
<keyword evidence="3" id="KW-0732">Signal</keyword>
<keyword evidence="1" id="KW-0326">Glycosidase</keyword>
<sequence>MKMKRVLACALSAAMIVTFVSFGNMGVGMVHAAVDIENESVTVEEKVLKEIESEVLKANAKANSEQKPAAWDNDGEAGWAFDDENHWWHSRYQGNPVEGEVNSGLVSASNPIWIQTGFGEAKKIKKITYLSRDNGMGSINAYKVQYANVQQGEPRDDDFHDIAGAAGNLQNARTAQEIVFNEAVTATHIRLVATSIYANGGQQYVAAKRIRVFEETEGTEGVTYNFYKQSDFWDYEVAYGNLADQTENADRWHYQIKKPSEGGWIDIPANALKTKDNGEKSWMNDDKGLDGTYYYAKLNKDEITSTFQGEAYTAVAYAWKAPKNGYFKMTLESPITQASSPAPSFFVCHSSDNQDGKDLFRNIVGANSTITSKIARVHTGEWLRLGATTKNAWASGLKPVVMEVTAKDYAVQYLEEVSGIEEGNSYTEASKQAVKEARSALQEAILPEVPDMVVVEQKITALEQAIAGLQEYVPVTEVTLNVTEANLKVGETVQLTAIVAPDNASQEVLWVSDAEGIASVDSATGLVTANSAGTAIITATSTMNPEKKAQCTVVVTRDDTALDVAIKAAEEKIREENFENKYTEASKTALRENLENAKLAKENANLSVEDVKLVVDALNASIEELQLKAVVTINNNDQIETKYCEIGEQVRVVAQTVKDKKFSHWTFNGTPICYSSPYTFTVYGDTTIEAVYVDAGEEVTPQAAMLCSVSYNKSTQTIKYTAKRSVPEGCKIVKHGMILTSKPAWEALYKDNQEAFKLEADRIITKVATTTGLAGNYSVSVKCTKPNIWYAKGYVVYTDKNGEEQTVYSDVVSYEVK</sequence>
<dbReference type="PROSITE" id="PS50022">
    <property type="entry name" value="FA58C_3"/>
    <property type="match status" value="1"/>
</dbReference>
<accession>A0A174CIF9</accession>
<dbReference type="SMART" id="SM00635">
    <property type="entry name" value="BID_2"/>
    <property type="match status" value="1"/>
</dbReference>
<dbReference type="Gene3D" id="2.60.40.1080">
    <property type="match status" value="1"/>
</dbReference>
<dbReference type="Gene3D" id="1.20.1270.90">
    <property type="entry name" value="AF1782-like"/>
    <property type="match status" value="1"/>
</dbReference>
<dbReference type="InterPro" id="IPR000421">
    <property type="entry name" value="FA58C"/>
</dbReference>
<feature type="domain" description="F5/8 type C" evidence="4">
    <location>
        <begin position="43"/>
        <end position="215"/>
    </location>
</feature>
<evidence type="ECO:0000313" key="5">
    <source>
        <dbReference type="EMBL" id="CUO12914.1"/>
    </source>
</evidence>
<evidence type="ECO:0000256" key="2">
    <source>
        <dbReference type="SAM" id="Coils"/>
    </source>
</evidence>
<keyword evidence="2" id="KW-0175">Coiled coil</keyword>
<reference evidence="5 7" key="1">
    <citation type="submission" date="2015-09" db="EMBL/GenBank/DDBJ databases">
        <authorList>
            <consortium name="Pathogen Informatics"/>
        </authorList>
    </citation>
    <scope>NUCLEOTIDE SEQUENCE [LARGE SCALE GENOMIC DNA]</scope>
    <source>
        <strain evidence="5 7">2789STDY5834841</strain>
    </source>
</reference>
<organism evidence="5 7">
    <name type="scientific">[Ruminococcus] torques</name>
    <dbReference type="NCBI Taxonomy" id="33039"/>
    <lineage>
        <taxon>Bacteria</taxon>
        <taxon>Bacillati</taxon>
        <taxon>Bacillota</taxon>
        <taxon>Clostridia</taxon>
        <taxon>Lachnospirales</taxon>
        <taxon>Lachnospiraceae</taxon>
        <taxon>Mediterraneibacter</taxon>
    </lineage>
</organism>
<dbReference type="RefSeq" id="WP_009242701.1">
    <property type="nucleotide sequence ID" value="NZ_AP028249.1"/>
</dbReference>
<evidence type="ECO:0000256" key="3">
    <source>
        <dbReference type="SAM" id="SignalP"/>
    </source>
</evidence>
<keyword evidence="1" id="KW-0378">Hydrolase</keyword>
<proteinExistence type="predicted"/>
<feature type="coiled-coil region" evidence="2">
    <location>
        <begin position="587"/>
        <end position="628"/>
    </location>
</feature>
<dbReference type="InterPro" id="IPR003343">
    <property type="entry name" value="Big_2"/>
</dbReference>
<dbReference type="InterPro" id="IPR008964">
    <property type="entry name" value="Invasin/intimin_cell_adhesion"/>
</dbReference>
<dbReference type="Proteomes" id="UP000292665">
    <property type="component" value="Unassembled WGS sequence"/>
</dbReference>
<evidence type="ECO:0000313" key="6">
    <source>
        <dbReference type="EMBL" id="RYS79026.1"/>
    </source>
</evidence>
<evidence type="ECO:0000256" key="1">
    <source>
        <dbReference type="ARBA" id="ARBA00023295"/>
    </source>
</evidence>
<gene>
    <name evidence="6" type="ORF">EAI93_09500</name>
    <name evidence="5" type="ORF">ERS852456_01689</name>
</gene>
<dbReference type="SUPFAM" id="SSF49785">
    <property type="entry name" value="Galactose-binding domain-like"/>
    <property type="match status" value="1"/>
</dbReference>
<evidence type="ECO:0000313" key="8">
    <source>
        <dbReference type="Proteomes" id="UP000292665"/>
    </source>
</evidence>
<dbReference type="EMBL" id="RCYR01000018">
    <property type="protein sequence ID" value="RYS79026.1"/>
    <property type="molecule type" value="Genomic_DNA"/>
</dbReference>
<evidence type="ECO:0000313" key="7">
    <source>
        <dbReference type="Proteomes" id="UP000095787"/>
    </source>
</evidence>
<feature type="signal peptide" evidence="3">
    <location>
        <begin position="1"/>
        <end position="32"/>
    </location>
</feature>
<dbReference type="EMBL" id="CYZO01000020">
    <property type="protein sequence ID" value="CUO12914.1"/>
    <property type="molecule type" value="Genomic_DNA"/>
</dbReference>
<dbReference type="GO" id="GO:0016798">
    <property type="term" value="F:hydrolase activity, acting on glycosyl bonds"/>
    <property type="evidence" value="ECO:0007669"/>
    <property type="project" value="UniProtKB-KW"/>
</dbReference>